<evidence type="ECO:0000259" key="1">
    <source>
        <dbReference type="Pfam" id="PF04233"/>
    </source>
</evidence>
<reference evidence="3" key="1">
    <citation type="journal article" date="2019" name="Int. J. Syst. Evol. Microbiol.">
        <title>The Global Catalogue of Microorganisms (GCM) 10K type strain sequencing project: providing services to taxonomists for standard genome sequencing and annotation.</title>
        <authorList>
            <consortium name="The Broad Institute Genomics Platform"/>
            <consortium name="The Broad Institute Genome Sequencing Center for Infectious Disease"/>
            <person name="Wu L."/>
            <person name="Ma J."/>
        </authorList>
    </citation>
    <scope>NUCLEOTIDE SEQUENCE [LARGE SCALE GENOMIC DNA]</scope>
    <source>
        <strain evidence="3">CCUG 62945</strain>
    </source>
</reference>
<sequence length="242" mass="27517">MADDLSAVFAQPFAEQLAYFSQKLALPSEHWDDLIAAGHDRGFIVAGAMKENLVADLKAAIQTAIDEGKTIQWFRDEFENIVQKRGWTGWLGEDSTGGTAWRTRIIYTTNLRTSYSAGRYAQMTDPEVLASRPYWRYVHRSREHPRLSHKAWHNTVLPAQDPWFNTHFTPNGFGCKCLIEAINEREMKRMGKAQPDTAPDDGTYQHVVKRTGEVVTLPVGIQYGWDYAPGQSVAEDIRRMAR</sequence>
<gene>
    <name evidence="2" type="ORF">ACFQNF_05635</name>
</gene>
<evidence type="ECO:0000313" key="3">
    <source>
        <dbReference type="Proteomes" id="UP001596473"/>
    </source>
</evidence>
<proteinExistence type="predicted"/>
<dbReference type="InterPro" id="IPR006528">
    <property type="entry name" value="Phage_head_morphogenesis_dom"/>
</dbReference>
<protein>
    <submittedName>
        <fullName evidence="2">Phage minor head protein</fullName>
    </submittedName>
</protein>
<organism evidence="2 3">
    <name type="scientific">Iodobacter arcticus</name>
    <dbReference type="NCBI Taxonomy" id="590593"/>
    <lineage>
        <taxon>Bacteria</taxon>
        <taxon>Pseudomonadati</taxon>
        <taxon>Pseudomonadota</taxon>
        <taxon>Betaproteobacteria</taxon>
        <taxon>Neisseriales</taxon>
        <taxon>Chitinibacteraceae</taxon>
        <taxon>Iodobacter</taxon>
    </lineage>
</organism>
<evidence type="ECO:0000313" key="2">
    <source>
        <dbReference type="EMBL" id="MFC7419356.1"/>
    </source>
</evidence>
<dbReference type="EMBL" id="JBHTBQ010000009">
    <property type="protein sequence ID" value="MFC7419356.1"/>
    <property type="molecule type" value="Genomic_DNA"/>
</dbReference>
<comment type="caution">
    <text evidence="2">The sequence shown here is derived from an EMBL/GenBank/DDBJ whole genome shotgun (WGS) entry which is preliminary data.</text>
</comment>
<name>A0ABW2QUH3_9NEIS</name>
<keyword evidence="3" id="KW-1185">Reference proteome</keyword>
<feature type="domain" description="Phage head morphogenesis" evidence="1">
    <location>
        <begin position="57"/>
        <end position="178"/>
    </location>
</feature>
<dbReference type="RefSeq" id="WP_380186787.1">
    <property type="nucleotide sequence ID" value="NZ_JBHTBQ010000009.1"/>
</dbReference>
<accession>A0ABW2QUH3</accession>
<dbReference type="Pfam" id="PF04233">
    <property type="entry name" value="Phage_Mu_F"/>
    <property type="match status" value="1"/>
</dbReference>
<dbReference type="Proteomes" id="UP001596473">
    <property type="component" value="Unassembled WGS sequence"/>
</dbReference>